<dbReference type="GO" id="GO:0003677">
    <property type="term" value="F:DNA binding"/>
    <property type="evidence" value="ECO:0007669"/>
    <property type="project" value="InterPro"/>
</dbReference>
<feature type="domain" description="Transcription elongation factor GreA/GreB C-terminal" evidence="1">
    <location>
        <begin position="55"/>
        <end position="128"/>
    </location>
</feature>
<protein>
    <submittedName>
        <fullName evidence="2">GreA/GreB family elongation factor</fullName>
    </submittedName>
</protein>
<comment type="caution">
    <text evidence="2">The sequence shown here is derived from an EMBL/GenBank/DDBJ whole genome shotgun (WGS) entry which is preliminary data.</text>
</comment>
<dbReference type="Proteomes" id="UP000306196">
    <property type="component" value="Unassembled WGS sequence"/>
</dbReference>
<dbReference type="OrthoDB" id="192847at2"/>
<evidence type="ECO:0000259" key="1">
    <source>
        <dbReference type="Pfam" id="PF01272"/>
    </source>
</evidence>
<accession>A0A5R8KBE4</accession>
<keyword evidence="3" id="KW-1185">Reference proteome</keyword>
<dbReference type="EMBL" id="VAUV01000012">
    <property type="protein sequence ID" value="TLD69577.1"/>
    <property type="molecule type" value="Genomic_DNA"/>
</dbReference>
<evidence type="ECO:0000313" key="2">
    <source>
        <dbReference type="EMBL" id="TLD69577.1"/>
    </source>
</evidence>
<proteinExistence type="predicted"/>
<dbReference type="AlphaFoldDB" id="A0A5R8KBE4"/>
<dbReference type="InterPro" id="IPR001437">
    <property type="entry name" value="Tscrpt_elong_fac_GreA/B_C"/>
</dbReference>
<organism evidence="2 3">
    <name type="scientific">Phragmitibacter flavus</name>
    <dbReference type="NCBI Taxonomy" id="2576071"/>
    <lineage>
        <taxon>Bacteria</taxon>
        <taxon>Pseudomonadati</taxon>
        <taxon>Verrucomicrobiota</taxon>
        <taxon>Verrucomicrobiia</taxon>
        <taxon>Verrucomicrobiales</taxon>
        <taxon>Verrucomicrobiaceae</taxon>
        <taxon>Phragmitibacter</taxon>
    </lineage>
</organism>
<dbReference type="Gene3D" id="3.10.50.30">
    <property type="entry name" value="Transcription elongation factor, GreA/GreB, C-terminal domain"/>
    <property type="match status" value="1"/>
</dbReference>
<name>A0A5R8KBE4_9BACT</name>
<dbReference type="GO" id="GO:0003746">
    <property type="term" value="F:translation elongation factor activity"/>
    <property type="evidence" value="ECO:0007669"/>
    <property type="project" value="UniProtKB-KW"/>
</dbReference>
<dbReference type="Pfam" id="PF01272">
    <property type="entry name" value="GreA_GreB"/>
    <property type="match status" value="1"/>
</dbReference>
<reference evidence="2 3" key="1">
    <citation type="submission" date="2019-05" db="EMBL/GenBank/DDBJ databases">
        <title>Verrucobacter flavum gen. nov., sp. nov. a new member of the family Verrucomicrobiaceae.</title>
        <authorList>
            <person name="Szuroczki S."/>
            <person name="Abbaszade G."/>
            <person name="Szabo A."/>
            <person name="Felfoldi T."/>
            <person name="Schumann P."/>
            <person name="Boka K."/>
            <person name="Keki Z."/>
            <person name="Toumi M."/>
            <person name="Toth E."/>
        </authorList>
    </citation>
    <scope>NUCLEOTIDE SEQUENCE [LARGE SCALE GENOMIC DNA]</scope>
    <source>
        <strain evidence="2 3">MG-N-17</strain>
    </source>
</reference>
<dbReference type="InterPro" id="IPR036953">
    <property type="entry name" value="GreA/GreB_C_sf"/>
</dbReference>
<evidence type="ECO:0000313" key="3">
    <source>
        <dbReference type="Proteomes" id="UP000306196"/>
    </source>
</evidence>
<keyword evidence="2" id="KW-0251">Elongation factor</keyword>
<dbReference type="RefSeq" id="WP_138087405.1">
    <property type="nucleotide sequence ID" value="NZ_VAUV01000012.1"/>
</dbReference>
<dbReference type="SUPFAM" id="SSF54534">
    <property type="entry name" value="FKBP-like"/>
    <property type="match status" value="1"/>
</dbReference>
<keyword evidence="2" id="KW-0648">Protein biosynthesis</keyword>
<dbReference type="GO" id="GO:0032784">
    <property type="term" value="P:regulation of DNA-templated transcription elongation"/>
    <property type="evidence" value="ECO:0007669"/>
    <property type="project" value="InterPro"/>
</dbReference>
<dbReference type="GO" id="GO:0070063">
    <property type="term" value="F:RNA polymerase binding"/>
    <property type="evidence" value="ECO:0007669"/>
    <property type="project" value="InterPro"/>
</dbReference>
<gene>
    <name evidence="2" type="ORF">FEM03_16600</name>
</gene>
<sequence length="141" mass="15510">MRTKKNYLKQSDVTALKSCLRGEVFATGVDPLILARLKEMIDQSVVVLDHQLLPQTVALGAQVDIEYCDDHERAICRLVLPHEVSANPENISVLTPLGLALLGREAPQTIHWPLAVGRGALQVKILNVIHSNKSELIPSYA</sequence>